<protein>
    <recommendedName>
        <fullName evidence="3">Galactose oxidase</fullName>
    </recommendedName>
</protein>
<comment type="caution">
    <text evidence="1">The sequence shown here is derived from an EMBL/GenBank/DDBJ whole genome shotgun (WGS) entry which is preliminary data.</text>
</comment>
<evidence type="ECO:0000313" key="2">
    <source>
        <dbReference type="Proteomes" id="UP000680638"/>
    </source>
</evidence>
<reference evidence="1 2" key="1">
    <citation type="submission" date="2021-03" db="EMBL/GenBank/DDBJ databases">
        <title>Antimicrobial resistance genes in bacteria isolated from Japanese honey, and their potential for conferring macrolide and lincosamide resistance in the American foulbrood pathogen Paenibacillus larvae.</title>
        <authorList>
            <person name="Okamoto M."/>
            <person name="Kumagai M."/>
            <person name="Kanamori H."/>
            <person name="Takamatsu D."/>
        </authorList>
    </citation>
    <scope>NUCLEOTIDE SEQUENCE [LARGE SCALE GENOMIC DNA]</scope>
    <source>
        <strain evidence="1 2">J21TS3</strain>
    </source>
</reference>
<dbReference type="EMBL" id="BORW01000012">
    <property type="protein sequence ID" value="GIO67845.1"/>
    <property type="molecule type" value="Genomic_DNA"/>
</dbReference>
<proteinExistence type="predicted"/>
<dbReference type="Gene3D" id="2.120.10.80">
    <property type="entry name" value="Kelch-type beta propeller"/>
    <property type="match status" value="2"/>
</dbReference>
<dbReference type="SUPFAM" id="SSF50965">
    <property type="entry name" value="Galactose oxidase, central domain"/>
    <property type="match status" value="1"/>
</dbReference>
<dbReference type="SMART" id="SM00612">
    <property type="entry name" value="Kelch"/>
    <property type="match status" value="3"/>
</dbReference>
<dbReference type="Pfam" id="PF01344">
    <property type="entry name" value="Kelch_1"/>
    <property type="match status" value="1"/>
</dbReference>
<organism evidence="1 2">
    <name type="scientific">Paenibacillus cookii</name>
    <dbReference type="NCBI Taxonomy" id="157839"/>
    <lineage>
        <taxon>Bacteria</taxon>
        <taxon>Bacillati</taxon>
        <taxon>Bacillota</taxon>
        <taxon>Bacilli</taxon>
        <taxon>Bacillales</taxon>
        <taxon>Paenibacillaceae</taxon>
        <taxon>Paenibacillus</taxon>
    </lineage>
</organism>
<name>A0ABQ4LX41_9BACL</name>
<dbReference type="InterPro" id="IPR015915">
    <property type="entry name" value="Kelch-typ_b-propeller"/>
</dbReference>
<evidence type="ECO:0000313" key="1">
    <source>
        <dbReference type="EMBL" id="GIO67845.1"/>
    </source>
</evidence>
<dbReference type="PANTHER" id="PTHR45632">
    <property type="entry name" value="LD33804P"/>
    <property type="match status" value="1"/>
</dbReference>
<keyword evidence="2" id="KW-1185">Reference proteome</keyword>
<dbReference type="SUPFAM" id="SSF117281">
    <property type="entry name" value="Kelch motif"/>
    <property type="match status" value="1"/>
</dbReference>
<dbReference type="Proteomes" id="UP000680638">
    <property type="component" value="Unassembled WGS sequence"/>
</dbReference>
<evidence type="ECO:0008006" key="3">
    <source>
        <dbReference type="Google" id="ProtNLM"/>
    </source>
</evidence>
<accession>A0ABQ4LX41</accession>
<gene>
    <name evidence="1" type="ORF">J21TS3_26660</name>
</gene>
<dbReference type="InterPro" id="IPR011043">
    <property type="entry name" value="Gal_Oxase/kelch_b-propeller"/>
</dbReference>
<dbReference type="InterPro" id="IPR006652">
    <property type="entry name" value="Kelch_1"/>
</dbReference>
<sequence length="325" mass="35835">MSLNVNVSGAWKNASAVHTRVNGTWRKVTQVWVRVNGSWKQVWSGSGFRVVANLNGPRIWHYTEAVNGYVYVIGGYSSVIEPGKENITTERYDPNTNTWAYMANNPYRKVNGCSFVIDNKIYVQGGNGQYYQGVIYNPATNTYGEYKQTRAGESQFSGAINGYGYTAGGLDGSIYNNTYQYNPTTNTSTLMAPMPTALAYGASAAVFNSLFTFGGMDINGNWTNLVYQYTPSNNTWTQKASAPSADQRPCAWSFNNKIYLYRLWNQLDIFDPATNTWVTSADRSPSGQSIYSTKAAVVGNKAYIPGGVNANNGSFSNQTLEYTMG</sequence>
<dbReference type="RefSeq" id="WP_036709021.1">
    <property type="nucleotide sequence ID" value="NZ_BORW01000012.1"/>
</dbReference>